<gene>
    <name evidence="2" type="ORF">BBD41_16495</name>
</gene>
<dbReference type="KEGG" id="pib:BBD41_16495"/>
<reference evidence="2" key="1">
    <citation type="submission" date="2016-08" db="EMBL/GenBank/DDBJ databases">
        <title>Complete Genome Seqeunce of Paenibacillus sp. nov. IHBB 9852 from high altitute lake of Indian trans-Himalayas.</title>
        <authorList>
            <person name="Kiran S."/>
            <person name="Swarnkar M.K."/>
            <person name="Rana A."/>
            <person name="Tewari R."/>
            <person name="Gulati A."/>
        </authorList>
    </citation>
    <scope>NUCLEOTIDE SEQUENCE [LARGE SCALE GENOMIC DNA]</scope>
    <source>
        <strain evidence="2">IHBB 9852</strain>
    </source>
</reference>
<dbReference type="GeneID" id="48309858"/>
<evidence type="ECO:0000313" key="2">
    <source>
        <dbReference type="EMBL" id="ANY74050.1"/>
    </source>
</evidence>
<dbReference type="RefSeq" id="WP_099478244.1">
    <property type="nucleotide sequence ID" value="NZ_CP016809.1"/>
</dbReference>
<keyword evidence="1" id="KW-0175">Coiled coil</keyword>
<evidence type="ECO:0000256" key="1">
    <source>
        <dbReference type="SAM" id="Coils"/>
    </source>
</evidence>
<dbReference type="EMBL" id="CP016809">
    <property type="protein sequence ID" value="ANY74050.1"/>
    <property type="molecule type" value="Genomic_DNA"/>
</dbReference>
<sequence>MKPILSKAQLDYMKAKTKFEDKAKVMEKKIELARAAHNEITQEIMEELVLETGFHDSFNELTLAENALIEWSHTTIKHDKTYRSNKAEIDLMYSRLNQDPEMRAKIIQLAMKIR</sequence>
<accession>A0A1B2E230</accession>
<dbReference type="AlphaFoldDB" id="A0A1B2E230"/>
<organism evidence="2">
    <name type="scientific">Paenibacillus ihbetae</name>
    <dbReference type="NCBI Taxonomy" id="1870820"/>
    <lineage>
        <taxon>Bacteria</taxon>
        <taxon>Bacillati</taxon>
        <taxon>Bacillota</taxon>
        <taxon>Bacilli</taxon>
        <taxon>Bacillales</taxon>
        <taxon>Paenibacillaceae</taxon>
        <taxon>Paenibacillus</taxon>
    </lineage>
</organism>
<feature type="coiled-coil region" evidence="1">
    <location>
        <begin position="16"/>
        <end position="43"/>
    </location>
</feature>
<name>A0A1B2E230_9BACL</name>
<protein>
    <submittedName>
        <fullName evidence="2">Uncharacterized protein</fullName>
    </submittedName>
</protein>
<proteinExistence type="predicted"/>